<dbReference type="RefSeq" id="WP_127484630.1">
    <property type="nucleotide sequence ID" value="NZ_CP022572.1"/>
</dbReference>
<reference evidence="2 3" key="1">
    <citation type="submission" date="2017-07" db="EMBL/GenBank/DDBJ databases">
        <title>The complete genome sequence of Bacillus mesonae strain H20-5, an efficient strain improving plant abiotic stress resistance.</title>
        <authorList>
            <person name="Kim S.Y."/>
            <person name="Song H."/>
            <person name="Sang M.K."/>
            <person name="Weon H.-Y."/>
            <person name="Song J."/>
        </authorList>
    </citation>
    <scope>NUCLEOTIDE SEQUENCE [LARGE SCALE GENOMIC DNA]</scope>
    <source>
        <strain evidence="2 3">H20-5</strain>
    </source>
</reference>
<accession>A0A3T0HSL5</accession>
<keyword evidence="3" id="KW-1185">Reference proteome</keyword>
<dbReference type="OrthoDB" id="2942724at2"/>
<dbReference type="AlphaFoldDB" id="A0A3T0HSL5"/>
<proteinExistence type="predicted"/>
<sequence length="249" mass="30329">MNPYIPAIITASMALIVGVGAQFLNNWLTRNREEKKYKKDCYQNLFGPLGMRLYRWITSGDSEYYRQSWKKITEEDYLNSWMDREWRDILKFFDDNIKYASPDLMQSYFQINTSFRYDDERINFSLRFFKELDSIMRSLKIKPPKFMEIKELISILESWNILDVQFDPNIANLSLIYEVLPDDFAKRTKIYYKKTDPGGPRTVHDDFLRYYPYFKENFFDKLVKIEDYEKEYIKHYDNLYKKIQEEQKA</sequence>
<protein>
    <submittedName>
        <fullName evidence="2">Uncharacterized protein</fullName>
    </submittedName>
</protein>
<dbReference type="KEGG" id="nmk:CHR53_01850"/>
<gene>
    <name evidence="2" type="ORF">CHR53_01850</name>
</gene>
<evidence type="ECO:0000256" key="1">
    <source>
        <dbReference type="SAM" id="Phobius"/>
    </source>
</evidence>
<keyword evidence="1" id="KW-0472">Membrane</keyword>
<dbReference type="Proteomes" id="UP000282892">
    <property type="component" value="Chromosome"/>
</dbReference>
<keyword evidence="1" id="KW-1133">Transmembrane helix</keyword>
<organism evidence="2 3">
    <name type="scientific">Neobacillus mesonae</name>
    <dbReference type="NCBI Taxonomy" id="1193713"/>
    <lineage>
        <taxon>Bacteria</taxon>
        <taxon>Bacillati</taxon>
        <taxon>Bacillota</taxon>
        <taxon>Bacilli</taxon>
        <taxon>Bacillales</taxon>
        <taxon>Bacillaceae</taxon>
        <taxon>Neobacillus</taxon>
    </lineage>
</organism>
<name>A0A3T0HSL5_9BACI</name>
<evidence type="ECO:0000313" key="2">
    <source>
        <dbReference type="EMBL" id="AZU60109.1"/>
    </source>
</evidence>
<keyword evidence="1" id="KW-0812">Transmembrane</keyword>
<dbReference type="EMBL" id="CP022572">
    <property type="protein sequence ID" value="AZU60109.1"/>
    <property type="molecule type" value="Genomic_DNA"/>
</dbReference>
<feature type="transmembrane region" description="Helical" evidence="1">
    <location>
        <begin position="6"/>
        <end position="28"/>
    </location>
</feature>
<evidence type="ECO:0000313" key="3">
    <source>
        <dbReference type="Proteomes" id="UP000282892"/>
    </source>
</evidence>